<dbReference type="PATRIC" id="fig|882.5.peg.2442"/>
<dbReference type="AlphaFoldDB" id="Q728A4"/>
<dbReference type="KEGG" id="dvu:DVU_2700"/>
<proteinExistence type="predicted"/>
<sequence>MSSFNPASILSFLWRIRGALALLLVSVLLLALSVRCNTLRATLAAEQTAHNATLHALLDAVHEGDRWKALTEDAYAKAAALSDYADACLKREAEARADFAARTTIMTNARPRPRTDAEAKEVIDDATRMAAAARLNRPW</sequence>
<evidence type="ECO:0000313" key="2">
    <source>
        <dbReference type="Proteomes" id="UP000002194"/>
    </source>
</evidence>
<dbReference type="EnsemblBacteria" id="AAS97172">
    <property type="protein sequence ID" value="AAS97172"/>
    <property type="gene ID" value="DVU_2700"/>
</dbReference>
<dbReference type="STRING" id="882.DVU_2700"/>
<dbReference type="SMR" id="Q728A4"/>
<dbReference type="RefSeq" id="WP_010939969.1">
    <property type="nucleotide sequence ID" value="NC_002937.3"/>
</dbReference>
<dbReference type="EMBL" id="AE017285">
    <property type="protein sequence ID" value="AAS97172.1"/>
    <property type="molecule type" value="Genomic_DNA"/>
</dbReference>
<keyword evidence="2" id="KW-1185">Reference proteome</keyword>
<dbReference type="Proteomes" id="UP000002194">
    <property type="component" value="Chromosome"/>
</dbReference>
<protein>
    <submittedName>
        <fullName evidence="1">Uncharacterized protein</fullName>
    </submittedName>
</protein>
<dbReference type="PaxDb" id="882-DVU_2700"/>
<evidence type="ECO:0000313" key="1">
    <source>
        <dbReference type="EMBL" id="AAS97172.1"/>
    </source>
</evidence>
<dbReference type="HOGENOM" id="CLU_1841933_0_0_7"/>
<reference evidence="1 2" key="1">
    <citation type="journal article" date="2004" name="Nat. Biotechnol.">
        <title>The genome sequence of the anaerobic, sulfate-reducing bacterium Desulfovibrio vulgaris Hildenborough.</title>
        <authorList>
            <person name="Heidelberg J.F."/>
            <person name="Seshadri R."/>
            <person name="Haveman S.A."/>
            <person name="Hemme C.L."/>
            <person name="Paulsen I.T."/>
            <person name="Kolonay J.F."/>
            <person name="Eisen J.A."/>
            <person name="Ward N."/>
            <person name="Methe B."/>
            <person name="Brinkac L.M."/>
            <person name="Daugherty S.C."/>
            <person name="Deboy R.T."/>
            <person name="Dodson R.J."/>
            <person name="Durkin A.S."/>
            <person name="Madupu R."/>
            <person name="Nelson W.C."/>
            <person name="Sullivan S.A."/>
            <person name="Fouts D."/>
            <person name="Haft D.H."/>
            <person name="Selengut J."/>
            <person name="Peterson J.D."/>
            <person name="Davidsen T.M."/>
            <person name="Zafar N."/>
            <person name="Zhou L."/>
            <person name="Radune D."/>
            <person name="Dimitrov G."/>
            <person name="Hance M."/>
            <person name="Tran K."/>
            <person name="Khouri H."/>
            <person name="Gill J."/>
            <person name="Utterback T.R."/>
            <person name="Feldblyum T.V."/>
            <person name="Wall J.D."/>
            <person name="Voordouw G."/>
            <person name="Fraser C.M."/>
        </authorList>
    </citation>
    <scope>NUCLEOTIDE SEQUENCE [LARGE SCALE GENOMIC DNA]</scope>
    <source>
        <strain evidence="2">ATCC 29579 / DSM 644 / NCIMB 8303 / VKM B-1760 / Hildenborough</strain>
    </source>
</reference>
<organism evidence="1 2">
    <name type="scientific">Nitratidesulfovibrio vulgaris (strain ATCC 29579 / DSM 644 / CCUG 34227 / NCIMB 8303 / VKM B-1760 / Hildenborough)</name>
    <name type="common">Desulfovibrio vulgaris</name>
    <dbReference type="NCBI Taxonomy" id="882"/>
    <lineage>
        <taxon>Bacteria</taxon>
        <taxon>Pseudomonadati</taxon>
        <taxon>Thermodesulfobacteriota</taxon>
        <taxon>Desulfovibrionia</taxon>
        <taxon>Desulfovibrionales</taxon>
        <taxon>Desulfovibrionaceae</taxon>
        <taxon>Nitratidesulfovibrio</taxon>
    </lineage>
</organism>
<gene>
    <name evidence="1" type="ordered locus">DVU_2700</name>
</gene>
<name>Q728A4_NITV2</name>
<dbReference type="OrthoDB" id="9845232at2"/>
<accession>Q728A4</accession>
<dbReference type="eggNOG" id="ENOG50318CP">
    <property type="taxonomic scope" value="Bacteria"/>
</dbReference>